<dbReference type="AlphaFoldDB" id="K0IKQ4"/>
<gene>
    <name evidence="1" type="ordered locus">Ngar_c21670</name>
</gene>
<dbReference type="BioCyc" id="CNIT1237085:G1324-2165-MONOMER"/>
<name>K0IKQ4_NITGG</name>
<dbReference type="Proteomes" id="UP000008037">
    <property type="component" value="Chromosome"/>
</dbReference>
<accession>K0IKQ4</accession>
<evidence type="ECO:0000313" key="2">
    <source>
        <dbReference type="Proteomes" id="UP000008037"/>
    </source>
</evidence>
<proteinExistence type="predicted"/>
<sequence length="63" mass="7653">MRRIILFLFQKLLSWLGNLSKIKMTDVDEKMLDDVHHYFFIKQSWHMYSYLFTSLNIGNKAIL</sequence>
<dbReference type="HOGENOM" id="CLU_2875208_0_0_2"/>
<evidence type="ECO:0000313" key="1">
    <source>
        <dbReference type="EMBL" id="AFU59097.1"/>
    </source>
</evidence>
<dbReference type="STRING" id="1237085.Ngar_c21670"/>
<dbReference type="InParanoid" id="K0IKQ4"/>
<organism evidence="1 2">
    <name type="scientific">Nitrososphaera gargensis (strain Ga9.2)</name>
    <dbReference type="NCBI Taxonomy" id="1237085"/>
    <lineage>
        <taxon>Archaea</taxon>
        <taxon>Nitrososphaerota</taxon>
        <taxon>Nitrososphaeria</taxon>
        <taxon>Nitrososphaerales</taxon>
        <taxon>Nitrososphaeraceae</taxon>
        <taxon>Nitrososphaera</taxon>
    </lineage>
</organism>
<dbReference type="KEGG" id="nga:Ngar_c21670"/>
<dbReference type="EMBL" id="CP002408">
    <property type="protein sequence ID" value="AFU59097.1"/>
    <property type="molecule type" value="Genomic_DNA"/>
</dbReference>
<protein>
    <submittedName>
        <fullName evidence="1">Uncharacterized protein</fullName>
    </submittedName>
</protein>
<reference evidence="1 2" key="1">
    <citation type="journal article" date="2012" name="Environ. Microbiol.">
        <title>The genome of the ammonia-oxidizing Candidatus Nitrososphaera gargensis: insights into metabolic versatility and environmental adaptations.</title>
        <authorList>
            <person name="Spang A."/>
            <person name="Poehlein A."/>
            <person name="Offre P."/>
            <person name="Zumbragel S."/>
            <person name="Haider S."/>
            <person name="Rychlik N."/>
            <person name="Nowka B."/>
            <person name="Schmeisser C."/>
            <person name="Lebedeva E.V."/>
            <person name="Rattei T."/>
            <person name="Bohm C."/>
            <person name="Schmid M."/>
            <person name="Galushko A."/>
            <person name="Hatzenpichler R."/>
            <person name="Weinmaier T."/>
            <person name="Daniel R."/>
            <person name="Schleper C."/>
            <person name="Spieck E."/>
            <person name="Streit W."/>
            <person name="Wagner M."/>
        </authorList>
    </citation>
    <scope>NUCLEOTIDE SEQUENCE [LARGE SCALE GENOMIC DNA]</scope>
    <source>
        <strain evidence="2">Ga9.2</strain>
    </source>
</reference>
<keyword evidence="2" id="KW-1185">Reference proteome</keyword>